<feature type="domain" description="DUF559" evidence="1">
    <location>
        <begin position="210"/>
        <end position="275"/>
    </location>
</feature>
<protein>
    <recommendedName>
        <fullName evidence="1">DUF559 domain-containing protein</fullName>
    </recommendedName>
</protein>
<dbReference type="EMBL" id="BMGP01000001">
    <property type="protein sequence ID" value="GGF12596.1"/>
    <property type="molecule type" value="Genomic_DNA"/>
</dbReference>
<comment type="caution">
    <text evidence="2">The sequence shown here is derived from an EMBL/GenBank/DDBJ whole genome shotgun (WGS) entry which is preliminary data.</text>
</comment>
<proteinExistence type="predicted"/>
<keyword evidence="3" id="KW-1185">Reference proteome</keyword>
<gene>
    <name evidence="2" type="ORF">GCM10011399_03200</name>
</gene>
<organism evidence="2 3">
    <name type="scientific">Subtercola lobariae</name>
    <dbReference type="NCBI Taxonomy" id="1588641"/>
    <lineage>
        <taxon>Bacteria</taxon>
        <taxon>Bacillati</taxon>
        <taxon>Actinomycetota</taxon>
        <taxon>Actinomycetes</taxon>
        <taxon>Micrococcales</taxon>
        <taxon>Microbacteriaceae</taxon>
        <taxon>Subtercola</taxon>
    </lineage>
</organism>
<dbReference type="Pfam" id="PF04480">
    <property type="entry name" value="DUF559"/>
    <property type="match status" value="1"/>
</dbReference>
<dbReference type="Proteomes" id="UP000598775">
    <property type="component" value="Unassembled WGS sequence"/>
</dbReference>
<evidence type="ECO:0000313" key="2">
    <source>
        <dbReference type="EMBL" id="GGF12596.1"/>
    </source>
</evidence>
<dbReference type="Gene3D" id="3.40.960.10">
    <property type="entry name" value="VSR Endonuclease"/>
    <property type="match status" value="1"/>
</dbReference>
<evidence type="ECO:0000259" key="1">
    <source>
        <dbReference type="Pfam" id="PF04480"/>
    </source>
</evidence>
<dbReference type="SUPFAM" id="SSF52980">
    <property type="entry name" value="Restriction endonuclease-like"/>
    <property type="match status" value="1"/>
</dbReference>
<evidence type="ECO:0000313" key="3">
    <source>
        <dbReference type="Proteomes" id="UP000598775"/>
    </source>
</evidence>
<sequence length="295" mass="32855">MSPIAAFAPRLRQSEWFSHESAAVLWGVPLPSVARTAADFRTAAEMRSAGGVAAVLNESVGRSVDVTISDPGAPSRAKGAHGYRTEPVNARVVRRYGFPCSDAAATWLSLASRLSLADLVVAGDHFVLDPEVLDPSDPRPYVTFNELQQRTECFHGVGKPRASRALQLLRQGAESRPETLLRLLIRDARLPEPEVNPVIVDSNGRRIGRADLVFRDFRVIVEYDGDQHRTDKVQYRKDVIRWQRFMRNDWDVLRFHDDELSHRSDLTQLEIAEALARGGCARGAQVAQKLLRAAL</sequence>
<dbReference type="AlphaFoldDB" id="A0A917AZF3"/>
<dbReference type="InterPro" id="IPR007569">
    <property type="entry name" value="DUF559"/>
</dbReference>
<name>A0A917AZF3_9MICO</name>
<accession>A0A917AZF3</accession>
<dbReference type="InterPro" id="IPR011335">
    <property type="entry name" value="Restrct_endonuc-II-like"/>
</dbReference>
<reference evidence="2 3" key="1">
    <citation type="journal article" date="2014" name="Int. J. Syst. Evol. Microbiol.">
        <title>Complete genome sequence of Corynebacterium casei LMG S-19264T (=DSM 44701T), isolated from a smear-ripened cheese.</title>
        <authorList>
            <consortium name="US DOE Joint Genome Institute (JGI-PGF)"/>
            <person name="Walter F."/>
            <person name="Albersmeier A."/>
            <person name="Kalinowski J."/>
            <person name="Ruckert C."/>
        </authorList>
    </citation>
    <scope>NUCLEOTIDE SEQUENCE [LARGE SCALE GENOMIC DNA]</scope>
    <source>
        <strain evidence="2 3">CGMCC 1.12976</strain>
    </source>
</reference>